<proteinExistence type="predicted"/>
<dbReference type="Proteomes" id="UP001602119">
    <property type="component" value="Unassembled WGS sequence"/>
</dbReference>
<protein>
    <submittedName>
        <fullName evidence="1">Uncharacterized protein</fullName>
    </submittedName>
</protein>
<dbReference type="EMBL" id="JBIAXI010000024">
    <property type="protein sequence ID" value="MFF4777531.1"/>
    <property type="molecule type" value="Genomic_DNA"/>
</dbReference>
<comment type="caution">
    <text evidence="1">The sequence shown here is derived from an EMBL/GenBank/DDBJ whole genome shotgun (WGS) entry which is preliminary data.</text>
</comment>
<dbReference type="RefSeq" id="WP_387345990.1">
    <property type="nucleotide sequence ID" value="NZ_JBIAXI010000024.1"/>
</dbReference>
<keyword evidence="2" id="KW-1185">Reference proteome</keyword>
<organism evidence="1 2">
    <name type="scientific">Microtetraspora fusca</name>
    <dbReference type="NCBI Taxonomy" id="1997"/>
    <lineage>
        <taxon>Bacteria</taxon>
        <taxon>Bacillati</taxon>
        <taxon>Actinomycetota</taxon>
        <taxon>Actinomycetes</taxon>
        <taxon>Streptosporangiales</taxon>
        <taxon>Streptosporangiaceae</taxon>
        <taxon>Microtetraspora</taxon>
    </lineage>
</organism>
<reference evidence="1 2" key="1">
    <citation type="submission" date="2024-10" db="EMBL/GenBank/DDBJ databases">
        <title>The Natural Products Discovery Center: Release of the First 8490 Sequenced Strains for Exploring Actinobacteria Biosynthetic Diversity.</title>
        <authorList>
            <person name="Kalkreuter E."/>
            <person name="Kautsar S.A."/>
            <person name="Yang D."/>
            <person name="Bader C.D."/>
            <person name="Teijaro C.N."/>
            <person name="Fluegel L."/>
            <person name="Davis C.M."/>
            <person name="Simpson J.R."/>
            <person name="Lauterbach L."/>
            <person name="Steele A.D."/>
            <person name="Gui C."/>
            <person name="Meng S."/>
            <person name="Li G."/>
            <person name="Viehrig K."/>
            <person name="Ye F."/>
            <person name="Su P."/>
            <person name="Kiefer A.F."/>
            <person name="Nichols A."/>
            <person name="Cepeda A.J."/>
            <person name="Yan W."/>
            <person name="Fan B."/>
            <person name="Jiang Y."/>
            <person name="Adhikari A."/>
            <person name="Zheng C.-J."/>
            <person name="Schuster L."/>
            <person name="Cowan T.M."/>
            <person name="Smanski M.J."/>
            <person name="Chevrette M.G."/>
            <person name="De Carvalho L.P.S."/>
            <person name="Shen B."/>
        </authorList>
    </citation>
    <scope>NUCLEOTIDE SEQUENCE [LARGE SCALE GENOMIC DNA]</scope>
    <source>
        <strain evidence="1 2">NPDC001281</strain>
    </source>
</reference>
<accession>A0ABW6VF45</accession>
<evidence type="ECO:0000313" key="1">
    <source>
        <dbReference type="EMBL" id="MFF4777531.1"/>
    </source>
</evidence>
<sequence length="135" mass="14902">MSGGGKSGKVDLIYAVVITKPGHDTVRIGPIHFHHQAESWIWTLNRSRTSTAMPAGTTWEITPYDPSVPHDDPAEIPTTTDALAAAIMQTHDYGEKAFPDLFLRLEALVGTGEAQKRWKNACAYADHLETDEEEE</sequence>
<gene>
    <name evidence="1" type="ORF">ACFY05_32210</name>
</gene>
<name>A0ABW6VF45_MICFU</name>
<evidence type="ECO:0000313" key="2">
    <source>
        <dbReference type="Proteomes" id="UP001602119"/>
    </source>
</evidence>